<name>A0A1G9Q5R0_9BACT</name>
<dbReference type="Pfam" id="PF06980">
    <property type="entry name" value="DUF1302"/>
    <property type="match status" value="1"/>
</dbReference>
<proteinExistence type="predicted"/>
<gene>
    <name evidence="2" type="ORF">SAMN05660860_01833</name>
</gene>
<dbReference type="Proteomes" id="UP000182146">
    <property type="component" value="Unassembled WGS sequence"/>
</dbReference>
<dbReference type="EMBL" id="FNGU01000003">
    <property type="protein sequence ID" value="SDM06382.1"/>
    <property type="molecule type" value="Genomic_DNA"/>
</dbReference>
<keyword evidence="1" id="KW-0732">Signal</keyword>
<feature type="chain" id="PRO_5010190491" description="DUF1302 domain-containing protein" evidence="1">
    <location>
        <begin position="38"/>
        <end position="604"/>
    </location>
</feature>
<dbReference type="InterPro" id="IPR010727">
    <property type="entry name" value="DUF1302"/>
</dbReference>
<dbReference type="AlphaFoldDB" id="A0A1G9Q5R0"/>
<evidence type="ECO:0000313" key="3">
    <source>
        <dbReference type="Proteomes" id="UP000182146"/>
    </source>
</evidence>
<dbReference type="STRING" id="392333.SAMN05660860_01833"/>
<protein>
    <recommendedName>
        <fullName evidence="4">DUF1302 domain-containing protein</fullName>
    </recommendedName>
</protein>
<feature type="signal peptide" evidence="1">
    <location>
        <begin position="1"/>
        <end position="37"/>
    </location>
</feature>
<sequence length="604" mass="66212">MNQRQIPEKQKCFRRLFKLLTAGALALFLMASGPAHSFEFGQGDWTGSLDTTLSYGLMWRVQDRDQRLIGTANGGTARSVNYDDGNLNYRKGLVSNVVKATSELALNYRRDMGIFLRGTGFYDFENMEGSREKTPLSSEAKDLVGKDLRLLDAFVWGSFDVGDMPAQIRVGEQVVNWGESTFIQNGINVINPINVNAIRLPGSEVREALVPEGMVWGSISPTMNTTFEGFYLYDWRETEIDPPGSYWSTADFVGDGGHRVMLGFGDVPDTADPSSGQVVTRGPTRKASDSGQFGLAMRIYAPALNDTEFGFYYINYHSRLPVLNATTGTAAAAAGVDPEGRTYAETAQYFTSYPENIKLYGASFNTLLPTSGIALQGEISYRRGVPLQIDDIELLFAALGAIDNLSPGNTPVAPLAEFGQLGLIPFETEIPGYIRRDVIQVQSTATQLFGPTFGANQFVLIGEVGMTYVRNMPKKSELRLEAPGTPISGNEALKGFHFDEVEPAGRFADSTSWGYRMVGRLDYNNAIGAVTLSPRIAWQHDVQGTTPGPGGNFVEGRKAITFGIGADYQLRWGADLSYTNFFGAGRYNLINDRDIIAANIKYSF</sequence>
<accession>A0A1G9Q5R0</accession>
<evidence type="ECO:0000256" key="1">
    <source>
        <dbReference type="SAM" id="SignalP"/>
    </source>
</evidence>
<dbReference type="RefSeq" id="WP_052446298.1">
    <property type="nucleotide sequence ID" value="NZ_FNGU01000003.1"/>
</dbReference>
<reference evidence="2 3" key="1">
    <citation type="submission" date="2016-10" db="EMBL/GenBank/DDBJ databases">
        <authorList>
            <person name="de Groot N.N."/>
        </authorList>
    </citation>
    <scope>NUCLEOTIDE SEQUENCE [LARGE SCALE GENOMIC DNA]</scope>
    <source>
        <strain evidence="2 3">DSM 17813</strain>
    </source>
</reference>
<evidence type="ECO:0000313" key="2">
    <source>
        <dbReference type="EMBL" id="SDM06382.1"/>
    </source>
</evidence>
<organism evidence="2 3">
    <name type="scientific">Geoalkalibacter ferrihydriticus</name>
    <dbReference type="NCBI Taxonomy" id="392333"/>
    <lineage>
        <taxon>Bacteria</taxon>
        <taxon>Pseudomonadati</taxon>
        <taxon>Thermodesulfobacteriota</taxon>
        <taxon>Desulfuromonadia</taxon>
        <taxon>Desulfuromonadales</taxon>
        <taxon>Geoalkalibacteraceae</taxon>
        <taxon>Geoalkalibacter</taxon>
    </lineage>
</organism>
<dbReference type="OrthoDB" id="5499740at2"/>
<evidence type="ECO:0008006" key="4">
    <source>
        <dbReference type="Google" id="ProtNLM"/>
    </source>
</evidence>